<dbReference type="AlphaFoldDB" id="A0A5P2HCU1"/>
<accession>A0A5P2HCU1</accession>
<dbReference type="EMBL" id="CP044067">
    <property type="protein sequence ID" value="QET05836.1"/>
    <property type="molecule type" value="Genomic_DNA"/>
</dbReference>
<organism evidence="1 2">
    <name type="scientific">Cupriavidus pauculus</name>
    <dbReference type="NCBI Taxonomy" id="82633"/>
    <lineage>
        <taxon>Bacteria</taxon>
        <taxon>Pseudomonadati</taxon>
        <taxon>Pseudomonadota</taxon>
        <taxon>Betaproteobacteria</taxon>
        <taxon>Burkholderiales</taxon>
        <taxon>Burkholderiaceae</taxon>
        <taxon>Cupriavidus</taxon>
    </lineage>
</organism>
<sequence length="73" mass="7638">MRVMKENDVFSLSKAVEATMIGEHNVVVLPIGTVVSVVVVFGDPGAPVAYEVEAFLEGSGGYALATIDALDIQ</sequence>
<proteinExistence type="predicted"/>
<dbReference type="Proteomes" id="UP000322822">
    <property type="component" value="Chromosome 2"/>
</dbReference>
<evidence type="ECO:0008006" key="3">
    <source>
        <dbReference type="Google" id="ProtNLM"/>
    </source>
</evidence>
<dbReference type="OrthoDB" id="9035317at2"/>
<protein>
    <recommendedName>
        <fullName evidence="3">DUF4926 domain-containing protein</fullName>
    </recommendedName>
</protein>
<gene>
    <name evidence="1" type="ORF">FOB72_28170</name>
</gene>
<evidence type="ECO:0000313" key="1">
    <source>
        <dbReference type="EMBL" id="QET05836.1"/>
    </source>
</evidence>
<evidence type="ECO:0000313" key="2">
    <source>
        <dbReference type="Proteomes" id="UP000322822"/>
    </source>
</evidence>
<reference evidence="1 2" key="1">
    <citation type="submission" date="2019-09" db="EMBL/GenBank/DDBJ databases">
        <title>FDA dAtabase for Regulatory Grade micrObial Sequences (FDA-ARGOS): Supporting development and validation of Infectious Disease Dx tests.</title>
        <authorList>
            <person name="Sciortino C."/>
            <person name="Tallon L."/>
            <person name="Sadzewicz L."/>
            <person name="Vavikolanu K."/>
            <person name="Mehta A."/>
            <person name="Aluvathingal J."/>
            <person name="Nadendla S."/>
            <person name="Nandy P."/>
            <person name="Geyer C."/>
            <person name="Yan Y."/>
            <person name="Sichtig H."/>
        </authorList>
    </citation>
    <scope>NUCLEOTIDE SEQUENCE [LARGE SCALE GENOMIC DNA]</scope>
    <source>
        <strain evidence="1 2">FDAARGOS_664</strain>
    </source>
</reference>
<name>A0A5P2HCU1_9BURK</name>